<sequence length="343" mass="39425">MPETLTTKSMSPQPPPAVELPVRVVKSYPLITVSKTYRARPFGVAPLLAAHVPGRKSLNLVQLCWTYETAEKVSELVADLEHAKSIAPDSEFVILANTEFESYLLSDRGVPNTMASETMFMDEQVFRPQPRIEKTFEAVYNGRIAPMKRHELAEGINRRLLIYCPDWEDDREYAEMYRRKPTPAVFLNHQLGGGKYCFLPKDEVNRHMNQARVGLCLSATEGIMRASIEYLYCGLPVVSTPCYGGRERYYHPDYCRIVEPDRNAVTKAVRDLARADIDPFFVRRRTLSIINRERTNFIRFVNSLARYHFGIRHLFPDFEPFRGNVDYVDIQSIIERLKGRPGA</sequence>
<gene>
    <name evidence="1" type="ORF">MNBD_ALPHA09-1935</name>
</gene>
<dbReference type="AlphaFoldDB" id="A0A3B0TBA1"/>
<name>A0A3B0TBA1_9ZZZZ</name>
<dbReference type="SUPFAM" id="SSF53756">
    <property type="entry name" value="UDP-Glycosyltransferase/glycogen phosphorylase"/>
    <property type="match status" value="1"/>
</dbReference>
<dbReference type="EMBL" id="UOEM01000019">
    <property type="protein sequence ID" value="VAW10637.1"/>
    <property type="molecule type" value="Genomic_DNA"/>
</dbReference>
<proteinExistence type="predicted"/>
<accession>A0A3B0TBA1</accession>
<dbReference type="Pfam" id="PF13692">
    <property type="entry name" value="Glyco_trans_1_4"/>
    <property type="match status" value="1"/>
</dbReference>
<organism evidence="1">
    <name type="scientific">hydrothermal vent metagenome</name>
    <dbReference type="NCBI Taxonomy" id="652676"/>
    <lineage>
        <taxon>unclassified sequences</taxon>
        <taxon>metagenomes</taxon>
        <taxon>ecological metagenomes</taxon>
    </lineage>
</organism>
<reference evidence="1" key="1">
    <citation type="submission" date="2018-06" db="EMBL/GenBank/DDBJ databases">
        <authorList>
            <person name="Zhirakovskaya E."/>
        </authorList>
    </citation>
    <scope>NUCLEOTIDE SEQUENCE</scope>
</reference>
<evidence type="ECO:0000313" key="1">
    <source>
        <dbReference type="EMBL" id="VAW10637.1"/>
    </source>
</evidence>
<protein>
    <submittedName>
        <fullName evidence="1">Uncharacterized protein</fullName>
    </submittedName>
</protein>
<dbReference type="Gene3D" id="3.40.50.2000">
    <property type="entry name" value="Glycogen Phosphorylase B"/>
    <property type="match status" value="1"/>
</dbReference>